<comment type="caution">
    <text evidence="5">The sequence shown here is derived from an EMBL/GenBank/DDBJ whole genome shotgun (WGS) entry which is preliminary data.</text>
</comment>
<dbReference type="Pfam" id="PF12833">
    <property type="entry name" value="HTH_18"/>
    <property type="match status" value="1"/>
</dbReference>
<name>A0A7W7FXF5_9PSEU</name>
<dbReference type="InterPro" id="IPR020449">
    <property type="entry name" value="Tscrpt_reg_AraC-type_HTH"/>
</dbReference>
<dbReference type="InterPro" id="IPR050204">
    <property type="entry name" value="AraC_XylS_family_regulators"/>
</dbReference>
<keyword evidence="3" id="KW-0804">Transcription</keyword>
<evidence type="ECO:0000256" key="3">
    <source>
        <dbReference type="ARBA" id="ARBA00023163"/>
    </source>
</evidence>
<feature type="domain" description="HTH araC/xylS-type" evidence="4">
    <location>
        <begin position="209"/>
        <end position="310"/>
    </location>
</feature>
<dbReference type="Gene3D" id="1.10.10.60">
    <property type="entry name" value="Homeodomain-like"/>
    <property type="match status" value="1"/>
</dbReference>
<evidence type="ECO:0000313" key="5">
    <source>
        <dbReference type="EMBL" id="MBB4680603.1"/>
    </source>
</evidence>
<keyword evidence="1" id="KW-0805">Transcription regulation</keyword>
<evidence type="ECO:0000313" key="6">
    <source>
        <dbReference type="Proteomes" id="UP000533598"/>
    </source>
</evidence>
<dbReference type="PRINTS" id="PR00032">
    <property type="entry name" value="HTHARAC"/>
</dbReference>
<sequence>MIETWFHTTDVPAAERFDYWRELAAGLCGESIIQRLGPGDFHSEVRALDIGSVGVVLEHHSPYSLVRTARHVRREDPDRCYLILLEDGAVGFEQDGRSGVRRPSDLIVHHTRSPSVTFGGTMRRSILLHFPRTLLPPVAEAMLGVVLSGRDGLGGLVAGALRELVLLGADRDEEGSRLIRITLDLLAALCHRELGTESPAATTPAAVLHQVRTFAREHLGDPDLGPVTLAAAHHISVRYLHRLFQQQNQTVAGWIRDQRLENCRRDLADPALHDRPVHAVARRWGFTDGAHFNRVFRAAFGLPPGEYRKLFLAPEVRR</sequence>
<gene>
    <name evidence="5" type="ORF">HNR67_006721</name>
</gene>
<dbReference type="Pfam" id="PF14525">
    <property type="entry name" value="AraC_binding_2"/>
    <property type="match status" value="1"/>
</dbReference>
<evidence type="ECO:0000256" key="1">
    <source>
        <dbReference type="ARBA" id="ARBA00023015"/>
    </source>
</evidence>
<dbReference type="InterPro" id="IPR018060">
    <property type="entry name" value="HTH_AraC"/>
</dbReference>
<evidence type="ECO:0000256" key="2">
    <source>
        <dbReference type="ARBA" id="ARBA00023125"/>
    </source>
</evidence>
<dbReference type="SMART" id="SM00342">
    <property type="entry name" value="HTH_ARAC"/>
    <property type="match status" value="1"/>
</dbReference>
<dbReference type="PANTHER" id="PTHR46796:SF6">
    <property type="entry name" value="ARAC SUBFAMILY"/>
    <property type="match status" value="1"/>
</dbReference>
<evidence type="ECO:0000259" key="4">
    <source>
        <dbReference type="PROSITE" id="PS01124"/>
    </source>
</evidence>
<dbReference type="PROSITE" id="PS01124">
    <property type="entry name" value="HTH_ARAC_FAMILY_2"/>
    <property type="match status" value="1"/>
</dbReference>
<dbReference type="GO" id="GO:0003700">
    <property type="term" value="F:DNA-binding transcription factor activity"/>
    <property type="evidence" value="ECO:0007669"/>
    <property type="project" value="InterPro"/>
</dbReference>
<protein>
    <submittedName>
        <fullName evidence="5">AraC-like DNA-binding protein</fullName>
    </submittedName>
</protein>
<dbReference type="SUPFAM" id="SSF46689">
    <property type="entry name" value="Homeodomain-like"/>
    <property type="match status" value="1"/>
</dbReference>
<accession>A0A7W7FXF5</accession>
<dbReference type="RefSeq" id="WP_185006536.1">
    <property type="nucleotide sequence ID" value="NZ_BAAAUI010000005.1"/>
</dbReference>
<keyword evidence="2 5" id="KW-0238">DNA-binding</keyword>
<reference evidence="5 6" key="1">
    <citation type="submission" date="2020-08" db="EMBL/GenBank/DDBJ databases">
        <title>Sequencing the genomes of 1000 actinobacteria strains.</title>
        <authorList>
            <person name="Klenk H.-P."/>
        </authorList>
    </citation>
    <scope>NUCLEOTIDE SEQUENCE [LARGE SCALE GENOMIC DNA]</scope>
    <source>
        <strain evidence="5 6">DSM 44230</strain>
    </source>
</reference>
<dbReference type="GO" id="GO:0043565">
    <property type="term" value="F:sequence-specific DNA binding"/>
    <property type="evidence" value="ECO:0007669"/>
    <property type="project" value="InterPro"/>
</dbReference>
<proteinExistence type="predicted"/>
<organism evidence="5 6">
    <name type="scientific">Crossiella cryophila</name>
    <dbReference type="NCBI Taxonomy" id="43355"/>
    <lineage>
        <taxon>Bacteria</taxon>
        <taxon>Bacillati</taxon>
        <taxon>Actinomycetota</taxon>
        <taxon>Actinomycetes</taxon>
        <taxon>Pseudonocardiales</taxon>
        <taxon>Pseudonocardiaceae</taxon>
        <taxon>Crossiella</taxon>
    </lineage>
</organism>
<dbReference type="EMBL" id="JACHMH010000001">
    <property type="protein sequence ID" value="MBB4680603.1"/>
    <property type="molecule type" value="Genomic_DNA"/>
</dbReference>
<dbReference type="Proteomes" id="UP000533598">
    <property type="component" value="Unassembled WGS sequence"/>
</dbReference>
<dbReference type="PANTHER" id="PTHR46796">
    <property type="entry name" value="HTH-TYPE TRANSCRIPTIONAL ACTIVATOR RHAS-RELATED"/>
    <property type="match status" value="1"/>
</dbReference>
<dbReference type="InterPro" id="IPR035418">
    <property type="entry name" value="AraC-bd_2"/>
</dbReference>
<dbReference type="AlphaFoldDB" id="A0A7W7FXF5"/>
<keyword evidence="6" id="KW-1185">Reference proteome</keyword>
<dbReference type="InterPro" id="IPR009057">
    <property type="entry name" value="Homeodomain-like_sf"/>
</dbReference>